<comment type="similarity">
    <text evidence="2 5">Belongs to the DegT/DnrJ/EryC1 family.</text>
</comment>
<evidence type="ECO:0000256" key="2">
    <source>
        <dbReference type="ARBA" id="ARBA00037999"/>
    </source>
</evidence>
<dbReference type="Gene3D" id="3.40.640.10">
    <property type="entry name" value="Type I PLP-dependent aspartate aminotransferase-like (Major domain)"/>
    <property type="match status" value="1"/>
</dbReference>
<evidence type="ECO:0000256" key="3">
    <source>
        <dbReference type="PIRSR" id="PIRSR000390-1"/>
    </source>
</evidence>
<organism evidence="6 7">
    <name type="scientific">Micromonospora inyonensis</name>
    <dbReference type="NCBI Taxonomy" id="47866"/>
    <lineage>
        <taxon>Bacteria</taxon>
        <taxon>Bacillati</taxon>
        <taxon>Actinomycetota</taxon>
        <taxon>Actinomycetes</taxon>
        <taxon>Micromonosporales</taxon>
        <taxon>Micromonosporaceae</taxon>
        <taxon>Micromonospora</taxon>
    </lineage>
</organism>
<protein>
    <submittedName>
        <fullName evidence="6">dTDP-4-amino-4,6-dideoxygalactose transaminase</fullName>
    </submittedName>
</protein>
<dbReference type="Proteomes" id="UP000198906">
    <property type="component" value="Unassembled WGS sequence"/>
</dbReference>
<dbReference type="CDD" id="cd00616">
    <property type="entry name" value="AHBA_syn"/>
    <property type="match status" value="1"/>
</dbReference>
<dbReference type="InterPro" id="IPR015424">
    <property type="entry name" value="PyrdxlP-dep_Trfase"/>
</dbReference>
<evidence type="ECO:0000256" key="4">
    <source>
        <dbReference type="PIRSR" id="PIRSR000390-2"/>
    </source>
</evidence>
<evidence type="ECO:0000256" key="5">
    <source>
        <dbReference type="RuleBase" id="RU004508"/>
    </source>
</evidence>
<dbReference type="InterPro" id="IPR000653">
    <property type="entry name" value="DegT/StrS_aminotransferase"/>
</dbReference>
<feature type="modified residue" description="N6-(pyridoxal phosphate)lysine" evidence="4">
    <location>
        <position position="194"/>
    </location>
</feature>
<dbReference type="PANTHER" id="PTHR30244:SF9">
    <property type="entry name" value="PROTEIN RV3402C"/>
    <property type="match status" value="1"/>
</dbReference>
<dbReference type="GO" id="GO:0000271">
    <property type="term" value="P:polysaccharide biosynthetic process"/>
    <property type="evidence" value="ECO:0007669"/>
    <property type="project" value="TreeGrafter"/>
</dbReference>
<name>A0A1C6S764_9ACTN</name>
<evidence type="ECO:0000313" key="6">
    <source>
        <dbReference type="EMBL" id="SCL25307.1"/>
    </source>
</evidence>
<evidence type="ECO:0000256" key="1">
    <source>
        <dbReference type="ARBA" id="ARBA00022898"/>
    </source>
</evidence>
<sequence length="383" mass="40736">MTGKPAVLGGTPLLSTPLPMTRPTLVDQPGTMERIRAILASGMLTDGPTVAEFEHQAARYLGVEDVVAVNSCTSGLMLVLRCLGRTGDVLLPSFTFMASGHAVMWNGLRPRFADVAPDTFTLDPRAARAGDPVAILGVHTFGMPADADELAKVAAARGAELILDAAHGFGGRYPDGTRVGSKGLAEVFSLSPTKPLTTAEGGLVATDDRSLAAELRHARNYGNPGDYDSRLVGLNARMTEISAAMGLCALPALDATLDRRRALAGRYVDGLAGLPLGVQRVPDGCTPVYKDFTILVDPRRFGIDRDRLAQTLAAEGISTRSYFDPPLHRQTAYASCEPVDLPVTDAIAGQCLTLPLYSHMPESAVDMVIEAIIRAYDHREELA</sequence>
<keyword evidence="7" id="KW-1185">Reference proteome</keyword>
<dbReference type="PANTHER" id="PTHR30244">
    <property type="entry name" value="TRANSAMINASE"/>
    <property type="match status" value="1"/>
</dbReference>
<dbReference type="STRING" id="47866.GA0074694_4184"/>
<dbReference type="EMBL" id="FMHU01000002">
    <property type="protein sequence ID" value="SCL25307.1"/>
    <property type="molecule type" value="Genomic_DNA"/>
</dbReference>
<accession>A0A1C6S764</accession>
<dbReference type="GO" id="GO:0008483">
    <property type="term" value="F:transaminase activity"/>
    <property type="evidence" value="ECO:0007669"/>
    <property type="project" value="TreeGrafter"/>
</dbReference>
<feature type="active site" description="Proton acceptor" evidence="3">
    <location>
        <position position="194"/>
    </location>
</feature>
<gene>
    <name evidence="6" type="ORF">GA0074694_4184</name>
</gene>
<dbReference type="InterPro" id="IPR015421">
    <property type="entry name" value="PyrdxlP-dep_Trfase_major"/>
</dbReference>
<dbReference type="Gene3D" id="3.90.1150.10">
    <property type="entry name" value="Aspartate Aminotransferase, domain 1"/>
    <property type="match status" value="1"/>
</dbReference>
<dbReference type="AlphaFoldDB" id="A0A1C6S764"/>
<dbReference type="SUPFAM" id="SSF53383">
    <property type="entry name" value="PLP-dependent transferases"/>
    <property type="match status" value="1"/>
</dbReference>
<evidence type="ECO:0000313" key="7">
    <source>
        <dbReference type="Proteomes" id="UP000198906"/>
    </source>
</evidence>
<dbReference type="PIRSF" id="PIRSF000390">
    <property type="entry name" value="PLP_StrS"/>
    <property type="match status" value="1"/>
</dbReference>
<dbReference type="GO" id="GO:0030170">
    <property type="term" value="F:pyridoxal phosphate binding"/>
    <property type="evidence" value="ECO:0007669"/>
    <property type="project" value="TreeGrafter"/>
</dbReference>
<dbReference type="RefSeq" id="WP_091460835.1">
    <property type="nucleotide sequence ID" value="NZ_FMHU01000002.1"/>
</dbReference>
<dbReference type="InterPro" id="IPR015422">
    <property type="entry name" value="PyrdxlP-dep_Trfase_small"/>
</dbReference>
<keyword evidence="1 4" id="KW-0663">Pyridoxal phosphate</keyword>
<reference evidence="7" key="1">
    <citation type="submission" date="2016-06" db="EMBL/GenBank/DDBJ databases">
        <authorList>
            <person name="Varghese N."/>
        </authorList>
    </citation>
    <scope>NUCLEOTIDE SEQUENCE [LARGE SCALE GENOMIC DNA]</scope>
    <source>
        <strain evidence="7">DSM 46123</strain>
    </source>
</reference>
<proteinExistence type="inferred from homology"/>
<dbReference type="Pfam" id="PF01041">
    <property type="entry name" value="DegT_DnrJ_EryC1"/>
    <property type="match status" value="1"/>
</dbReference>